<dbReference type="Gene3D" id="3.40.640.10">
    <property type="entry name" value="Type I PLP-dependent aspartate aminotransferase-like (Major domain)"/>
    <property type="match status" value="1"/>
</dbReference>
<keyword evidence="7" id="KW-0808">Transferase</keyword>
<dbReference type="RefSeq" id="WP_147572186.1">
    <property type="nucleotide sequence ID" value="NZ_JACOPO010000001.1"/>
</dbReference>
<dbReference type="InterPro" id="IPR015421">
    <property type="entry name" value="PyrdxlP-dep_Trfase_major"/>
</dbReference>
<dbReference type="SUPFAM" id="SSF46785">
    <property type="entry name" value="Winged helix' DNA-binding domain"/>
    <property type="match status" value="1"/>
</dbReference>
<dbReference type="InterPro" id="IPR036390">
    <property type="entry name" value="WH_DNA-bd_sf"/>
</dbReference>
<dbReference type="SMART" id="SM00345">
    <property type="entry name" value="HTH_GNTR"/>
    <property type="match status" value="1"/>
</dbReference>
<evidence type="ECO:0000256" key="1">
    <source>
        <dbReference type="ARBA" id="ARBA00005384"/>
    </source>
</evidence>
<evidence type="ECO:0000256" key="2">
    <source>
        <dbReference type="ARBA" id="ARBA00022898"/>
    </source>
</evidence>
<keyword evidence="8" id="KW-1185">Reference proteome</keyword>
<dbReference type="InterPro" id="IPR000524">
    <property type="entry name" value="Tscrpt_reg_HTH_GntR"/>
</dbReference>
<proteinExistence type="inferred from homology"/>
<dbReference type="GO" id="GO:0003700">
    <property type="term" value="F:DNA-binding transcription factor activity"/>
    <property type="evidence" value="ECO:0007669"/>
    <property type="project" value="InterPro"/>
</dbReference>
<reference evidence="7" key="1">
    <citation type="submission" date="2020-08" db="EMBL/GenBank/DDBJ databases">
        <title>Genome public.</title>
        <authorList>
            <person name="Liu C."/>
            <person name="Sun Q."/>
        </authorList>
    </citation>
    <scope>NUCLEOTIDE SEQUENCE</scope>
    <source>
        <strain evidence="7">NSJ-23</strain>
    </source>
</reference>
<evidence type="ECO:0000259" key="6">
    <source>
        <dbReference type="PROSITE" id="PS50949"/>
    </source>
</evidence>
<feature type="domain" description="HTH gntR-type" evidence="6">
    <location>
        <begin position="12"/>
        <end position="80"/>
    </location>
</feature>
<evidence type="ECO:0000256" key="5">
    <source>
        <dbReference type="ARBA" id="ARBA00023163"/>
    </source>
</evidence>
<dbReference type="InterPro" id="IPR051446">
    <property type="entry name" value="HTH_trans_reg/aminotransferase"/>
</dbReference>
<dbReference type="Pfam" id="PF00392">
    <property type="entry name" value="GntR"/>
    <property type="match status" value="1"/>
</dbReference>
<evidence type="ECO:0000313" key="8">
    <source>
        <dbReference type="Proteomes" id="UP000628736"/>
    </source>
</evidence>
<dbReference type="Gene3D" id="1.10.10.10">
    <property type="entry name" value="Winged helix-like DNA-binding domain superfamily/Winged helix DNA-binding domain"/>
    <property type="match status" value="1"/>
</dbReference>
<comment type="similarity">
    <text evidence="1">In the C-terminal section; belongs to the class-I pyridoxal-phosphate-dependent aminotransferase family.</text>
</comment>
<keyword evidence="5" id="KW-0804">Transcription</keyword>
<dbReference type="Pfam" id="PF00155">
    <property type="entry name" value="Aminotran_1_2"/>
    <property type="match status" value="1"/>
</dbReference>
<evidence type="ECO:0000256" key="4">
    <source>
        <dbReference type="ARBA" id="ARBA00023125"/>
    </source>
</evidence>
<keyword evidence="4" id="KW-0238">DNA-binding</keyword>
<keyword evidence="2" id="KW-0663">Pyridoxal phosphate</keyword>
<evidence type="ECO:0000313" key="7">
    <source>
        <dbReference type="EMBL" id="MBC5721770.1"/>
    </source>
</evidence>
<dbReference type="CDD" id="cd07377">
    <property type="entry name" value="WHTH_GntR"/>
    <property type="match status" value="1"/>
</dbReference>
<name>A0A8J6J784_9FIRM</name>
<dbReference type="InterPro" id="IPR004839">
    <property type="entry name" value="Aminotransferase_I/II_large"/>
</dbReference>
<accession>A0A8J6J784</accession>
<keyword evidence="7" id="KW-0032">Aminotransferase</keyword>
<dbReference type="AlphaFoldDB" id="A0A8J6J784"/>
<dbReference type="Proteomes" id="UP000628736">
    <property type="component" value="Unassembled WGS sequence"/>
</dbReference>
<dbReference type="EMBL" id="JACOPO010000001">
    <property type="protein sequence ID" value="MBC5721770.1"/>
    <property type="molecule type" value="Genomic_DNA"/>
</dbReference>
<gene>
    <name evidence="7" type="ORF">H8S11_02905</name>
</gene>
<dbReference type="InterPro" id="IPR015424">
    <property type="entry name" value="PyrdxlP-dep_Trfase"/>
</dbReference>
<evidence type="ECO:0000256" key="3">
    <source>
        <dbReference type="ARBA" id="ARBA00023015"/>
    </source>
</evidence>
<sequence>MLTYDLEKRGSLARYDYLYRCIKEDILSGRLKAGEKLPSKRTLATHLNTAVVTVENAYAQLEAEGYLNAREKRGYFVNPVETGPVRENPAEAREKNREQREWRLDLRGTGSGTEGFPFSVWARLMRRILTERGAELLQATPHNGVYPLRQAIARHLYQFRGISAAPEQIVVGAGTEYLYNLIVQLLGRDLLYGVEDPGYSKAARIYGLNGAGCIPLPMDSRGVRPQEVEERGVQILHISPNHQFPTGTVTPILRRQALLRWAEEQRGYIIEDDYDSEFRFTGRPIPAMKSIDAAGRVIYMNTFSRSLAPSLRVSYMVLPPSLMEEYPRRLGFYSCTVPAMEQYTLASFLEEGYFESHVNRMRVFYRNRRDEVLAAIGQSPLSGRCRVLGEEAGLHFLLELETEREDSWLSREMEARGVRLSFLTDYQQRPGAAPLHTLVVNYPGTAPARLAPALALLAGLLD</sequence>
<dbReference type="CDD" id="cd00609">
    <property type="entry name" value="AAT_like"/>
    <property type="match status" value="1"/>
</dbReference>
<dbReference type="GO" id="GO:0030170">
    <property type="term" value="F:pyridoxal phosphate binding"/>
    <property type="evidence" value="ECO:0007669"/>
    <property type="project" value="InterPro"/>
</dbReference>
<dbReference type="PROSITE" id="PS50949">
    <property type="entry name" value="HTH_GNTR"/>
    <property type="match status" value="1"/>
</dbReference>
<dbReference type="GO" id="GO:0003677">
    <property type="term" value="F:DNA binding"/>
    <property type="evidence" value="ECO:0007669"/>
    <property type="project" value="UniProtKB-KW"/>
</dbReference>
<dbReference type="PANTHER" id="PTHR46577">
    <property type="entry name" value="HTH-TYPE TRANSCRIPTIONAL REGULATORY PROTEIN GABR"/>
    <property type="match status" value="1"/>
</dbReference>
<keyword evidence="3" id="KW-0805">Transcription regulation</keyword>
<organism evidence="7 8">
    <name type="scientific">Flintibacter hominis</name>
    <dbReference type="NCBI Taxonomy" id="2763048"/>
    <lineage>
        <taxon>Bacteria</taxon>
        <taxon>Bacillati</taxon>
        <taxon>Bacillota</taxon>
        <taxon>Clostridia</taxon>
        <taxon>Eubacteriales</taxon>
        <taxon>Flintibacter</taxon>
    </lineage>
</organism>
<dbReference type="InterPro" id="IPR036388">
    <property type="entry name" value="WH-like_DNA-bd_sf"/>
</dbReference>
<comment type="caution">
    <text evidence="7">The sequence shown here is derived from an EMBL/GenBank/DDBJ whole genome shotgun (WGS) entry which is preliminary data.</text>
</comment>
<protein>
    <submittedName>
        <fullName evidence="7">PLP-dependent aminotransferase family protein</fullName>
    </submittedName>
</protein>
<dbReference type="PANTHER" id="PTHR46577:SF1">
    <property type="entry name" value="HTH-TYPE TRANSCRIPTIONAL REGULATORY PROTEIN GABR"/>
    <property type="match status" value="1"/>
</dbReference>
<dbReference type="GO" id="GO:0008483">
    <property type="term" value="F:transaminase activity"/>
    <property type="evidence" value="ECO:0007669"/>
    <property type="project" value="UniProtKB-KW"/>
</dbReference>
<dbReference type="SUPFAM" id="SSF53383">
    <property type="entry name" value="PLP-dependent transferases"/>
    <property type="match status" value="1"/>
</dbReference>